<dbReference type="EMBL" id="AP014964">
    <property type="protein sequence ID" value="BAT04786.1"/>
    <property type="molecule type" value="Genomic_DNA"/>
</dbReference>
<organism evidence="3 4">
    <name type="scientific">Oryza sativa subsp. japonica</name>
    <name type="common">Rice</name>
    <dbReference type="NCBI Taxonomy" id="39947"/>
    <lineage>
        <taxon>Eukaryota</taxon>
        <taxon>Viridiplantae</taxon>
        <taxon>Streptophyta</taxon>
        <taxon>Embryophyta</taxon>
        <taxon>Tracheophyta</taxon>
        <taxon>Spermatophyta</taxon>
        <taxon>Magnoliopsida</taxon>
        <taxon>Liliopsida</taxon>
        <taxon>Poales</taxon>
        <taxon>Poaceae</taxon>
        <taxon>BOP clade</taxon>
        <taxon>Oryzoideae</taxon>
        <taxon>Oryzeae</taxon>
        <taxon>Oryzinae</taxon>
        <taxon>Oryza</taxon>
        <taxon>Oryza sativa</taxon>
    </lineage>
</organism>
<name>A0A0N7KPL9_ORYSJ</name>
<accession>A0A0N7KPL9</accession>
<feature type="signal peptide" evidence="2">
    <location>
        <begin position="1"/>
        <end position="19"/>
    </location>
</feature>
<dbReference type="Proteomes" id="UP000059680">
    <property type="component" value="Chromosome 8"/>
</dbReference>
<keyword evidence="2" id="KW-0732">Signal</keyword>
<reference evidence="4" key="1">
    <citation type="journal article" date="2005" name="Nature">
        <title>The map-based sequence of the rice genome.</title>
        <authorList>
            <consortium name="International rice genome sequencing project (IRGSP)"/>
            <person name="Matsumoto T."/>
            <person name="Wu J."/>
            <person name="Kanamori H."/>
            <person name="Katayose Y."/>
            <person name="Fujisawa M."/>
            <person name="Namiki N."/>
            <person name="Mizuno H."/>
            <person name="Yamamoto K."/>
            <person name="Antonio B.A."/>
            <person name="Baba T."/>
            <person name="Sakata K."/>
            <person name="Nagamura Y."/>
            <person name="Aoki H."/>
            <person name="Arikawa K."/>
            <person name="Arita K."/>
            <person name="Bito T."/>
            <person name="Chiden Y."/>
            <person name="Fujitsuka N."/>
            <person name="Fukunaka R."/>
            <person name="Hamada M."/>
            <person name="Harada C."/>
            <person name="Hayashi A."/>
            <person name="Hijishita S."/>
            <person name="Honda M."/>
            <person name="Hosokawa S."/>
            <person name="Ichikawa Y."/>
            <person name="Idonuma A."/>
            <person name="Iijima M."/>
            <person name="Ikeda M."/>
            <person name="Ikeno M."/>
            <person name="Ito K."/>
            <person name="Ito S."/>
            <person name="Ito T."/>
            <person name="Ito Y."/>
            <person name="Ito Y."/>
            <person name="Iwabuchi A."/>
            <person name="Kamiya K."/>
            <person name="Karasawa W."/>
            <person name="Kurita K."/>
            <person name="Katagiri S."/>
            <person name="Kikuta A."/>
            <person name="Kobayashi H."/>
            <person name="Kobayashi N."/>
            <person name="Machita K."/>
            <person name="Maehara T."/>
            <person name="Masukawa M."/>
            <person name="Mizubayashi T."/>
            <person name="Mukai Y."/>
            <person name="Nagasaki H."/>
            <person name="Nagata Y."/>
            <person name="Naito S."/>
            <person name="Nakashima M."/>
            <person name="Nakama Y."/>
            <person name="Nakamichi Y."/>
            <person name="Nakamura M."/>
            <person name="Meguro A."/>
            <person name="Negishi M."/>
            <person name="Ohta I."/>
            <person name="Ohta T."/>
            <person name="Okamoto M."/>
            <person name="Ono N."/>
            <person name="Saji S."/>
            <person name="Sakaguchi M."/>
            <person name="Sakai K."/>
            <person name="Shibata M."/>
            <person name="Shimokawa T."/>
            <person name="Song J."/>
            <person name="Takazaki Y."/>
            <person name="Terasawa K."/>
            <person name="Tsugane M."/>
            <person name="Tsuji K."/>
            <person name="Ueda S."/>
            <person name="Waki K."/>
            <person name="Yamagata H."/>
            <person name="Yamamoto M."/>
            <person name="Yamamoto S."/>
            <person name="Yamane H."/>
            <person name="Yoshiki S."/>
            <person name="Yoshihara R."/>
            <person name="Yukawa K."/>
            <person name="Zhong H."/>
            <person name="Yano M."/>
            <person name="Yuan Q."/>
            <person name="Ouyang S."/>
            <person name="Liu J."/>
            <person name="Jones K.M."/>
            <person name="Gansberger K."/>
            <person name="Moffat K."/>
            <person name="Hill J."/>
            <person name="Bera J."/>
            <person name="Fadrosh D."/>
            <person name="Jin S."/>
            <person name="Johri S."/>
            <person name="Kim M."/>
            <person name="Overton L."/>
            <person name="Reardon M."/>
            <person name="Tsitrin T."/>
            <person name="Vuong H."/>
            <person name="Weaver B."/>
            <person name="Ciecko A."/>
            <person name="Tallon L."/>
            <person name="Jackson J."/>
            <person name="Pai G."/>
            <person name="Aken S.V."/>
            <person name="Utterback T."/>
            <person name="Reidmuller S."/>
            <person name="Feldblyum T."/>
            <person name="Hsiao J."/>
            <person name="Zismann V."/>
            <person name="Iobst S."/>
            <person name="de Vazeille A.R."/>
            <person name="Buell C.R."/>
            <person name="Ying K."/>
            <person name="Li Y."/>
            <person name="Lu T."/>
            <person name="Huang Y."/>
            <person name="Zhao Q."/>
            <person name="Feng Q."/>
            <person name="Zhang L."/>
            <person name="Zhu J."/>
            <person name="Weng Q."/>
            <person name="Mu J."/>
            <person name="Lu Y."/>
            <person name="Fan D."/>
            <person name="Liu Y."/>
            <person name="Guan J."/>
            <person name="Zhang Y."/>
            <person name="Yu S."/>
            <person name="Liu X."/>
            <person name="Zhang Y."/>
            <person name="Hong G."/>
            <person name="Han B."/>
            <person name="Choisne N."/>
            <person name="Demange N."/>
            <person name="Orjeda G."/>
            <person name="Samain S."/>
            <person name="Cattolico L."/>
            <person name="Pelletier E."/>
            <person name="Couloux A."/>
            <person name="Segurens B."/>
            <person name="Wincker P."/>
            <person name="D'Hont A."/>
            <person name="Scarpelli C."/>
            <person name="Weissenbach J."/>
            <person name="Salanoubat M."/>
            <person name="Quetier F."/>
            <person name="Yu Y."/>
            <person name="Kim H.R."/>
            <person name="Rambo T."/>
            <person name="Currie J."/>
            <person name="Collura K."/>
            <person name="Luo M."/>
            <person name="Yang T."/>
            <person name="Ammiraju J.S.S."/>
            <person name="Engler F."/>
            <person name="Soderlund C."/>
            <person name="Wing R.A."/>
            <person name="Palmer L.E."/>
            <person name="de la Bastide M."/>
            <person name="Spiegel L."/>
            <person name="Nascimento L."/>
            <person name="Zutavern T."/>
            <person name="O'Shaughnessy A."/>
            <person name="Dike S."/>
            <person name="Dedhia N."/>
            <person name="Preston R."/>
            <person name="Balija V."/>
            <person name="McCombie W.R."/>
            <person name="Chow T."/>
            <person name="Chen H."/>
            <person name="Chung M."/>
            <person name="Chen C."/>
            <person name="Shaw J."/>
            <person name="Wu H."/>
            <person name="Hsiao K."/>
            <person name="Chao Y."/>
            <person name="Chu M."/>
            <person name="Cheng C."/>
            <person name="Hour A."/>
            <person name="Lee P."/>
            <person name="Lin S."/>
            <person name="Lin Y."/>
            <person name="Liou J."/>
            <person name="Liu S."/>
            <person name="Hsing Y."/>
            <person name="Raghuvanshi S."/>
            <person name="Mohanty A."/>
            <person name="Bharti A.K."/>
            <person name="Gaur A."/>
            <person name="Gupta V."/>
            <person name="Kumar D."/>
            <person name="Ravi V."/>
            <person name="Vij S."/>
            <person name="Kapur A."/>
            <person name="Khurana P."/>
            <person name="Khurana P."/>
            <person name="Khurana J.P."/>
            <person name="Tyagi A.K."/>
            <person name="Gaikwad K."/>
            <person name="Singh A."/>
            <person name="Dalal V."/>
            <person name="Srivastava S."/>
            <person name="Dixit A."/>
            <person name="Pal A.K."/>
            <person name="Ghazi I.A."/>
            <person name="Yadav M."/>
            <person name="Pandit A."/>
            <person name="Bhargava A."/>
            <person name="Sureshbabu K."/>
            <person name="Batra K."/>
            <person name="Sharma T.R."/>
            <person name="Mohapatra T."/>
            <person name="Singh N.K."/>
            <person name="Messing J."/>
            <person name="Nelson A.B."/>
            <person name="Fuks G."/>
            <person name="Kavchok S."/>
            <person name="Keizer G."/>
            <person name="Linton E."/>
            <person name="Llaca V."/>
            <person name="Song R."/>
            <person name="Tanyolac B."/>
            <person name="Young S."/>
            <person name="Ho-Il K."/>
            <person name="Hahn J.H."/>
            <person name="Sangsakoo G."/>
            <person name="Vanavichit A."/>
            <person name="de Mattos Luiz.A.T."/>
            <person name="Zimmer P.D."/>
            <person name="Malone G."/>
            <person name="Dellagostin O."/>
            <person name="de Oliveira A.C."/>
            <person name="Bevan M."/>
            <person name="Bancroft I."/>
            <person name="Minx P."/>
            <person name="Cordum H."/>
            <person name="Wilson R."/>
            <person name="Cheng Z."/>
            <person name="Jin W."/>
            <person name="Jiang J."/>
            <person name="Leong S.A."/>
            <person name="Iwama H."/>
            <person name="Gojobori T."/>
            <person name="Itoh T."/>
            <person name="Niimura Y."/>
            <person name="Fujii Y."/>
            <person name="Habara T."/>
            <person name="Sakai H."/>
            <person name="Sato Y."/>
            <person name="Wilson G."/>
            <person name="Kumar K."/>
            <person name="McCouch S."/>
            <person name="Juretic N."/>
            <person name="Hoen D."/>
            <person name="Wright S."/>
            <person name="Bruskiewich R."/>
            <person name="Bureau T."/>
            <person name="Miyao A."/>
            <person name="Hirochika H."/>
            <person name="Nishikawa T."/>
            <person name="Kadowaki K."/>
            <person name="Sugiura M."/>
            <person name="Burr B."/>
            <person name="Sasaki T."/>
        </authorList>
    </citation>
    <scope>NUCLEOTIDE SEQUENCE [LARGE SCALE GENOMIC DNA]</scope>
    <source>
        <strain evidence="4">cv. Nipponbare</strain>
    </source>
</reference>
<reference evidence="3 4" key="3">
    <citation type="journal article" date="2013" name="Rice">
        <title>Improvement of the Oryza sativa Nipponbare reference genome using next generation sequence and optical map data.</title>
        <authorList>
            <person name="Kawahara Y."/>
            <person name="de la Bastide M."/>
            <person name="Hamilton J.P."/>
            <person name="Kanamori H."/>
            <person name="McCombie W.R."/>
            <person name="Ouyang S."/>
            <person name="Schwartz D.C."/>
            <person name="Tanaka T."/>
            <person name="Wu J."/>
            <person name="Zhou S."/>
            <person name="Childs K.L."/>
            <person name="Davidson R.M."/>
            <person name="Lin H."/>
            <person name="Quesada-Ocampo L."/>
            <person name="Vaillancourt B."/>
            <person name="Sakai H."/>
            <person name="Lee S.S."/>
            <person name="Kim J."/>
            <person name="Numa H."/>
            <person name="Itoh T."/>
            <person name="Buell C.R."/>
            <person name="Matsumoto T."/>
        </authorList>
    </citation>
    <scope>NUCLEOTIDE SEQUENCE [LARGE SCALE GENOMIC DNA]</scope>
    <source>
        <strain evidence="4">cv. Nipponbare</strain>
    </source>
</reference>
<dbReference type="ExpressionAtlas" id="A0A0N7KPL9">
    <property type="expression patterns" value="baseline and differential"/>
</dbReference>
<dbReference type="Gramene" id="Os08t0296900-02">
    <property type="protein sequence ID" value="Os08t0296900-02"/>
    <property type="gene ID" value="Os08g0296900"/>
</dbReference>
<feature type="chain" id="PRO_5006014845" evidence="2">
    <location>
        <begin position="20"/>
        <end position="89"/>
    </location>
</feature>
<evidence type="ECO:0000313" key="3">
    <source>
        <dbReference type="EMBL" id="BAT04786.1"/>
    </source>
</evidence>
<dbReference type="AlphaFoldDB" id="A0A0N7KPL9"/>
<proteinExistence type="predicted"/>
<sequence>MIQAVVIFVSLLLLFTVSAYISPCAIPVFYPLGSYFIFLTFSLMVAGLFILGAVLHLLVPPKEKNIRKRGKEKEIFSSTSSYRLVESSV</sequence>
<evidence type="ECO:0000313" key="4">
    <source>
        <dbReference type="Proteomes" id="UP000059680"/>
    </source>
</evidence>
<protein>
    <submittedName>
        <fullName evidence="3">Os08g0296900 protein</fullName>
    </submittedName>
</protein>
<keyword evidence="1" id="KW-0472">Membrane</keyword>
<feature type="transmembrane region" description="Helical" evidence="1">
    <location>
        <begin position="35"/>
        <end position="59"/>
    </location>
</feature>
<gene>
    <name evidence="3" type="ordered locus">Os08g0296900</name>
    <name evidence="3" type="ORF">OSNPB_080296900</name>
</gene>
<evidence type="ECO:0000256" key="1">
    <source>
        <dbReference type="SAM" id="Phobius"/>
    </source>
</evidence>
<reference evidence="3 4" key="2">
    <citation type="journal article" date="2013" name="Plant Cell Physiol.">
        <title>Rice Annotation Project Database (RAP-DB): an integrative and interactive database for rice genomics.</title>
        <authorList>
            <person name="Sakai H."/>
            <person name="Lee S.S."/>
            <person name="Tanaka T."/>
            <person name="Numa H."/>
            <person name="Kim J."/>
            <person name="Kawahara Y."/>
            <person name="Wakimoto H."/>
            <person name="Yang C.C."/>
            <person name="Iwamoto M."/>
            <person name="Abe T."/>
            <person name="Yamada Y."/>
            <person name="Muto A."/>
            <person name="Inokuchi H."/>
            <person name="Ikemura T."/>
            <person name="Matsumoto T."/>
            <person name="Sasaki T."/>
            <person name="Itoh T."/>
        </authorList>
    </citation>
    <scope>NUCLEOTIDE SEQUENCE [LARGE SCALE GENOMIC DNA]</scope>
    <source>
        <strain evidence="4">cv. Nipponbare</strain>
    </source>
</reference>
<keyword evidence="1" id="KW-1133">Transmembrane helix</keyword>
<keyword evidence="4" id="KW-1185">Reference proteome</keyword>
<keyword evidence="1" id="KW-0812">Transmembrane</keyword>
<evidence type="ECO:0000256" key="2">
    <source>
        <dbReference type="SAM" id="SignalP"/>
    </source>
</evidence>